<dbReference type="InterPro" id="IPR007657">
    <property type="entry name" value="Glycosyltransferase_61"/>
</dbReference>
<dbReference type="PANTHER" id="PTHR20961">
    <property type="entry name" value="GLYCOSYLTRANSFERASE"/>
    <property type="match status" value="1"/>
</dbReference>
<dbReference type="GO" id="GO:0016757">
    <property type="term" value="F:glycosyltransferase activity"/>
    <property type="evidence" value="ECO:0007669"/>
    <property type="project" value="InterPro"/>
</dbReference>
<evidence type="ECO:0000313" key="3">
    <source>
        <dbReference type="Proteomes" id="UP000266841"/>
    </source>
</evidence>
<evidence type="ECO:0000313" key="2">
    <source>
        <dbReference type="EMBL" id="EJK62878.1"/>
    </source>
</evidence>
<accession>K0S9P9</accession>
<organism evidence="2 3">
    <name type="scientific">Thalassiosira oceanica</name>
    <name type="common">Marine diatom</name>
    <dbReference type="NCBI Taxonomy" id="159749"/>
    <lineage>
        <taxon>Eukaryota</taxon>
        <taxon>Sar</taxon>
        <taxon>Stramenopiles</taxon>
        <taxon>Ochrophyta</taxon>
        <taxon>Bacillariophyta</taxon>
        <taxon>Coscinodiscophyceae</taxon>
        <taxon>Thalassiosirophycidae</taxon>
        <taxon>Thalassiosirales</taxon>
        <taxon>Thalassiosiraceae</taxon>
        <taxon>Thalassiosira</taxon>
    </lineage>
</organism>
<feature type="compositionally biased region" description="Polar residues" evidence="1">
    <location>
        <begin position="330"/>
        <end position="339"/>
    </location>
</feature>
<dbReference type="PANTHER" id="PTHR20961:SF140">
    <property type="entry name" value="GLYCOSYLTRANSFERASE"/>
    <property type="match status" value="1"/>
</dbReference>
<comment type="caution">
    <text evidence="2">The sequence shown here is derived from an EMBL/GenBank/DDBJ whole genome shotgun (WGS) entry which is preliminary data.</text>
</comment>
<dbReference type="Proteomes" id="UP000266841">
    <property type="component" value="Unassembled WGS sequence"/>
</dbReference>
<dbReference type="OrthoDB" id="506995at2759"/>
<keyword evidence="3" id="KW-1185">Reference proteome</keyword>
<name>K0S9P9_THAOC</name>
<feature type="region of interest" description="Disordered" evidence="1">
    <location>
        <begin position="325"/>
        <end position="347"/>
    </location>
</feature>
<feature type="region of interest" description="Disordered" evidence="1">
    <location>
        <begin position="1"/>
        <end position="97"/>
    </location>
</feature>
<dbReference type="EMBL" id="AGNL01018571">
    <property type="protein sequence ID" value="EJK62878.1"/>
    <property type="molecule type" value="Genomic_DNA"/>
</dbReference>
<evidence type="ECO:0000256" key="1">
    <source>
        <dbReference type="SAM" id="MobiDB-lite"/>
    </source>
</evidence>
<reference evidence="2 3" key="1">
    <citation type="journal article" date="2012" name="Genome Biol.">
        <title>Genome and low-iron response of an oceanic diatom adapted to chronic iron limitation.</title>
        <authorList>
            <person name="Lommer M."/>
            <person name="Specht M."/>
            <person name="Roy A.S."/>
            <person name="Kraemer L."/>
            <person name="Andreson R."/>
            <person name="Gutowska M.A."/>
            <person name="Wolf J."/>
            <person name="Bergner S.V."/>
            <person name="Schilhabel M.B."/>
            <person name="Klostermeier U.C."/>
            <person name="Beiko R.G."/>
            <person name="Rosenstiel P."/>
            <person name="Hippler M."/>
            <person name="Laroche J."/>
        </authorList>
    </citation>
    <scope>NUCLEOTIDE SEQUENCE [LARGE SCALE GENOMIC DNA]</scope>
    <source>
        <strain evidence="2 3">CCMP1005</strain>
    </source>
</reference>
<gene>
    <name evidence="2" type="ORF">THAOC_16495</name>
</gene>
<dbReference type="AlphaFoldDB" id="K0S9P9"/>
<sequence>MLGAAPPNDGEGGGRRQGEGASSVPEYLKFFAASDSRGDNSTAKAAATTASDGQEVYAPLNESIPPPGGSNRDTRLKKRPKGDRWRPSLLGDGSGPKLRDETNAWWRRTDQCLELDGVCHRTSGNRWFYFSDDDRQGVTFQPDFELKGAPAKYDGGKDRADESISIKLSSPADGVDPGVPEGCGVSPVKRHVVLQSLFNDMIGEFYSRTLLRLYKLMAGHVEREGRKRSKSTAFANSTTPETLLPWEEQIQFYVHVAYGNKRMLDGHALLLSGMLSDPSSPEPMSLRDVFVEQDGDKDECKCYEKMVFCGYDVYTHTALVDSADIGEGSGNNPADTTGHGSNGDDDEVSKRLKYTLWSSMKLDVNMETDHTACGRGGLIGDEYACEDWGVLRTFLGENFARHYPTLESDVAERRARVIRDVASAFGDGGNSSSLGDVAIVGLTQRTYRRSWINLPKVLAECNARLTGRAVCVEVNVENARTPYEQLLMHRSLDALVGVHGAQLTQSVLLPPGGHVLELLPWVPQYIRGRWVQTTHAPTPLGIIFHNSDLNHLGYSLGRDSIPLCEKFGEGSAEEEACFLGNRKRFIWENRDFAVDPGAVVYYVERFVLYHRARRRTCDDLEIAIDGGRFVLYNVHCLRRRRWHTHRDPQTGSAGCTFDARYPSVLERMGLVFDDREACCSFHGAVCEGDGSGGGVISGAEGREFVVYHGYHNKSEVGAA</sequence>
<proteinExistence type="predicted"/>
<protein>
    <submittedName>
        <fullName evidence="2">Uncharacterized protein</fullName>
    </submittedName>
</protein>